<gene>
    <name evidence="2" type="ORF">DVK85_03125</name>
</gene>
<dbReference type="KEGG" id="fat:DVK85_03125"/>
<dbReference type="AlphaFoldDB" id="A0A345H9L1"/>
<keyword evidence="3" id="KW-1185">Reference proteome</keyword>
<evidence type="ECO:0000313" key="3">
    <source>
        <dbReference type="Proteomes" id="UP000253951"/>
    </source>
</evidence>
<dbReference type="Proteomes" id="UP000253951">
    <property type="component" value="Chromosome"/>
</dbReference>
<evidence type="ECO:0000313" key="2">
    <source>
        <dbReference type="EMBL" id="AXG73271.1"/>
    </source>
</evidence>
<keyword evidence="1" id="KW-1133">Transmembrane helix</keyword>
<evidence type="ECO:0000256" key="1">
    <source>
        <dbReference type="SAM" id="Phobius"/>
    </source>
</evidence>
<name>A0A345H9L1_9FLAO</name>
<feature type="transmembrane region" description="Helical" evidence="1">
    <location>
        <begin position="36"/>
        <end position="57"/>
    </location>
</feature>
<proteinExistence type="predicted"/>
<organism evidence="2 3">
    <name type="scientific">Flavobacterium arcticum</name>
    <dbReference type="NCBI Taxonomy" id="1784713"/>
    <lineage>
        <taxon>Bacteria</taxon>
        <taxon>Pseudomonadati</taxon>
        <taxon>Bacteroidota</taxon>
        <taxon>Flavobacteriia</taxon>
        <taxon>Flavobacteriales</taxon>
        <taxon>Flavobacteriaceae</taxon>
        <taxon>Flavobacterium</taxon>
    </lineage>
</organism>
<reference evidence="2 3" key="1">
    <citation type="submission" date="2018-07" db="EMBL/GenBank/DDBJ databases">
        <title>Complete genome sequence of Flavobacterium arcticum type strain SM1502T.</title>
        <authorList>
            <person name="Li Y."/>
            <person name="Li D.-D."/>
        </authorList>
    </citation>
    <scope>NUCLEOTIDE SEQUENCE [LARGE SCALE GENOMIC DNA]</scope>
    <source>
        <strain evidence="2 3">SM1502</strain>
    </source>
</reference>
<protein>
    <submittedName>
        <fullName evidence="2">Uncharacterized protein</fullName>
    </submittedName>
</protein>
<keyword evidence="1" id="KW-0472">Membrane</keyword>
<sequence length="68" mass="7827">MKKTLFFVISAITFILLIDVTSKLISDIDRLTEYGWGFLAGKLILLLVFLLLLLLLYKKTFTKKSSEK</sequence>
<accession>A0A345H9L1</accession>
<dbReference type="EMBL" id="CP031188">
    <property type="protein sequence ID" value="AXG73271.1"/>
    <property type="molecule type" value="Genomic_DNA"/>
</dbReference>
<keyword evidence="1" id="KW-0812">Transmembrane</keyword>